<dbReference type="InterPro" id="IPR013783">
    <property type="entry name" value="Ig-like_fold"/>
</dbReference>
<dbReference type="Pfam" id="PF22669">
    <property type="entry name" value="Exo_endo_phos2"/>
    <property type="match status" value="1"/>
</dbReference>
<dbReference type="OrthoDB" id="7862313at2759"/>
<dbReference type="Gene3D" id="2.60.40.10">
    <property type="entry name" value="Immunoglobulins"/>
    <property type="match status" value="1"/>
</dbReference>
<dbReference type="InterPro" id="IPR046985">
    <property type="entry name" value="IP5"/>
</dbReference>
<dbReference type="InterPro" id="IPR037793">
    <property type="entry name" value="OCRL1/INPP5B_INPP5c"/>
</dbReference>
<dbReference type="Pfam" id="PF21310">
    <property type="entry name" value="OCRL-like_ASH"/>
    <property type="match status" value="1"/>
</dbReference>
<dbReference type="GO" id="GO:0052745">
    <property type="term" value="F:inositol phosphate phosphatase activity"/>
    <property type="evidence" value="ECO:0007669"/>
    <property type="project" value="InterPro"/>
</dbReference>
<keyword evidence="2" id="KW-1185">Reference proteome</keyword>
<proteinExistence type="predicted"/>
<dbReference type="InterPro" id="IPR036691">
    <property type="entry name" value="Endo/exonu/phosph_ase_sf"/>
</dbReference>
<dbReference type="EMBL" id="CACRXK020008814">
    <property type="protein sequence ID" value="CAB4015709.1"/>
    <property type="molecule type" value="Genomic_DNA"/>
</dbReference>
<evidence type="ECO:0000313" key="2">
    <source>
        <dbReference type="Proteomes" id="UP001152795"/>
    </source>
</evidence>
<dbReference type="CDD" id="cd09093">
    <property type="entry name" value="INPP5c_INPP5B"/>
    <property type="match status" value="1"/>
</dbReference>
<dbReference type="SMART" id="SM00128">
    <property type="entry name" value="IPPc"/>
    <property type="match status" value="1"/>
</dbReference>
<accession>A0A6S7IFC6</accession>
<sequence length="632" mass="72509">MELKKAINTYKQRASVVGESTFKWLENYTTVMFKPSDTSDGPSFESYLLSFNNLSCDTSSKDPDPFDSDNLGMLNLSSPVLSSNEVVRRSRPERASFTSSSTIADAPLNFRTERDTFVRLLLGEREAEFVDIRQMRFLVCTWNVNGQEPGGDLRRWFTTDDGAPDVIAVGFQELDLSAEAFMGRDSKREAEWLEKVRVGVNKVGKYEKVQFVRLVGMLLVVFIKIELHNYVQDVETREVGTGIMGMMGNKGGVAVRFRLFNTTVCFVNSHLAAHQEEVERRNQDYRDIMARLSFPRNSLGITDHDVVFWFGDLNYRIDLPNETVRNYIDTNQYHDLVEHDQLIAQMRNEKCFQKFKEGWIQFQPTYKYNPGTDDWDSEKDRIPAWCDRVLWWTSGNNSVQQMAYTSCPQLKLSDHKPVHALFNVNVKVVDKRREKSVLEEVVRELDKRENDFLPQVELNIKELHFGNIQFLEKKSQSFEIINVGQVAVQYTFIPKLQEKHFCKPWLIIDPCAGLVKQNDTKTVNIAVFVDKDSAGPLTAGKEKIEDILVLHLQGGKDIFVPITATYIPSVFGSCIESLVFLYRPIQDVPVAKLIDVECSQLDARPVDSKALDLPKELWLLVDHLQKHGMKEV</sequence>
<name>A0A6S7IFC6_PARCT</name>
<dbReference type="PANTHER" id="PTHR11200:SF300">
    <property type="entry name" value="TYPE II INOSITOL 1,4,5-TRISPHOSPHATE 5-PHOSPHATASE"/>
    <property type="match status" value="1"/>
</dbReference>
<gene>
    <name evidence="1" type="ORF">PACLA_8A037702</name>
</gene>
<dbReference type="PANTHER" id="PTHR11200">
    <property type="entry name" value="INOSITOL 5-PHOSPHATASE"/>
    <property type="match status" value="1"/>
</dbReference>
<organism evidence="1 2">
    <name type="scientific">Paramuricea clavata</name>
    <name type="common">Red gorgonian</name>
    <name type="synonym">Violescent sea-whip</name>
    <dbReference type="NCBI Taxonomy" id="317549"/>
    <lineage>
        <taxon>Eukaryota</taxon>
        <taxon>Metazoa</taxon>
        <taxon>Cnidaria</taxon>
        <taxon>Anthozoa</taxon>
        <taxon>Octocorallia</taxon>
        <taxon>Malacalcyonacea</taxon>
        <taxon>Plexauridae</taxon>
        <taxon>Paramuricea</taxon>
    </lineage>
</organism>
<dbReference type="Proteomes" id="UP001152795">
    <property type="component" value="Unassembled WGS sequence"/>
</dbReference>
<reference evidence="1" key="1">
    <citation type="submission" date="2020-04" db="EMBL/GenBank/DDBJ databases">
        <authorList>
            <person name="Alioto T."/>
            <person name="Alioto T."/>
            <person name="Gomez Garrido J."/>
        </authorList>
    </citation>
    <scope>NUCLEOTIDE SEQUENCE</scope>
    <source>
        <strain evidence="1">A484AB</strain>
    </source>
</reference>
<comment type="caution">
    <text evidence="1">The sequence shown here is derived from an EMBL/GenBank/DDBJ whole genome shotgun (WGS) entry which is preliminary data.</text>
</comment>
<dbReference type="Gene3D" id="3.60.10.10">
    <property type="entry name" value="Endonuclease/exonuclease/phosphatase"/>
    <property type="match status" value="1"/>
</dbReference>
<evidence type="ECO:0000313" key="1">
    <source>
        <dbReference type="EMBL" id="CAB4015709.1"/>
    </source>
</evidence>
<dbReference type="FunFam" id="2.60.40.10:FF:000132">
    <property type="entry name" value="Inositol polyphosphate 5-phosphatase OCRL-1 isoform b"/>
    <property type="match status" value="1"/>
</dbReference>
<dbReference type="SUPFAM" id="SSF56219">
    <property type="entry name" value="DNase I-like"/>
    <property type="match status" value="1"/>
</dbReference>
<dbReference type="InterPro" id="IPR000300">
    <property type="entry name" value="IPPc"/>
</dbReference>
<dbReference type="GO" id="GO:0046856">
    <property type="term" value="P:phosphatidylinositol dephosphorylation"/>
    <property type="evidence" value="ECO:0007669"/>
    <property type="project" value="InterPro"/>
</dbReference>
<dbReference type="InterPro" id="IPR048869">
    <property type="entry name" value="OCRL-1_2_ASH"/>
</dbReference>
<dbReference type="GO" id="GO:0004439">
    <property type="term" value="F:phosphatidylinositol-4,5-bisphosphate 5-phosphatase activity"/>
    <property type="evidence" value="ECO:0007669"/>
    <property type="project" value="TreeGrafter"/>
</dbReference>
<dbReference type="FunFam" id="3.60.10.10:FF:000004">
    <property type="entry name" value="Type II inositol 1,4,5-trisphosphate 5-phosphatase"/>
    <property type="match status" value="1"/>
</dbReference>
<protein>
    <submittedName>
        <fullName evidence="1">Inositol polyphosphate 5-phosphatase OCRL-1 isoform X2</fullName>
    </submittedName>
</protein>
<dbReference type="AlphaFoldDB" id="A0A6S7IFC6"/>